<dbReference type="PROSITE" id="PS51459">
    <property type="entry name" value="FIDO"/>
    <property type="match status" value="1"/>
</dbReference>
<dbReference type="SUPFAM" id="SSF140931">
    <property type="entry name" value="Fic-like"/>
    <property type="match status" value="1"/>
</dbReference>
<name>A0A327WV45_9GAMM</name>
<dbReference type="OrthoDB" id="9807853at2"/>
<dbReference type="InterPro" id="IPR040198">
    <property type="entry name" value="Fido_containing"/>
</dbReference>
<sequence>MAKATRSADQADSLHEQVLNNKLSITAPDDINDAELFLLHKLYKHLFLPELTVSKLQFSDIRNWHQWWFSTLYTWAGELRDVQMSKGGFPFATPQAFTKEIPRFETQYLNAFPLLPSLPEDEFIQLLARCHVDFVLLHPFRDGNGRIARLLLDVMAVKAGYTPLDYTLWNDNKVFYFKSIQAGVAGESQHLERLIRDALPQRQ</sequence>
<organism evidence="4 6">
    <name type="scientific">Aliidiomarina maris</name>
    <dbReference type="NCBI Taxonomy" id="531312"/>
    <lineage>
        <taxon>Bacteria</taxon>
        <taxon>Pseudomonadati</taxon>
        <taxon>Pseudomonadota</taxon>
        <taxon>Gammaproteobacteria</taxon>
        <taxon>Alteromonadales</taxon>
        <taxon>Idiomarinaceae</taxon>
        <taxon>Aliidiomarina</taxon>
    </lineage>
</organism>
<dbReference type="InterPro" id="IPR003812">
    <property type="entry name" value="Fido"/>
</dbReference>
<dbReference type="Proteomes" id="UP000249203">
    <property type="component" value="Unassembled WGS sequence"/>
</dbReference>
<feature type="active site" evidence="1">
    <location>
        <position position="138"/>
    </location>
</feature>
<dbReference type="PANTHER" id="PTHR13504">
    <property type="entry name" value="FIDO DOMAIN-CONTAINING PROTEIN DDB_G0283145"/>
    <property type="match status" value="1"/>
</dbReference>
<dbReference type="Proteomes" id="UP000287865">
    <property type="component" value="Unassembled WGS sequence"/>
</dbReference>
<keyword evidence="7" id="KW-1185">Reference proteome</keyword>
<feature type="domain" description="Fido" evidence="3">
    <location>
        <begin position="56"/>
        <end position="197"/>
    </location>
</feature>
<accession>A0A327WV45</accession>
<dbReference type="GO" id="GO:0005524">
    <property type="term" value="F:ATP binding"/>
    <property type="evidence" value="ECO:0007669"/>
    <property type="project" value="UniProtKB-KW"/>
</dbReference>
<dbReference type="Gene3D" id="1.10.3290.10">
    <property type="entry name" value="Fido-like domain"/>
    <property type="match status" value="1"/>
</dbReference>
<dbReference type="PANTHER" id="PTHR13504:SF38">
    <property type="entry name" value="FIDO DOMAIN-CONTAINING PROTEIN"/>
    <property type="match status" value="1"/>
</dbReference>
<evidence type="ECO:0000256" key="2">
    <source>
        <dbReference type="PIRSR" id="PIRSR640198-2"/>
    </source>
</evidence>
<protein>
    <submittedName>
        <fullName evidence="4 5">Cell filamentation protein</fullName>
    </submittedName>
</protein>
<feature type="binding site" evidence="2">
    <location>
        <begin position="142"/>
        <end position="149"/>
    </location>
    <ligand>
        <name>ATP</name>
        <dbReference type="ChEBI" id="CHEBI:30616"/>
    </ligand>
</feature>
<comment type="caution">
    <text evidence="4">The sequence shown here is derived from an EMBL/GenBank/DDBJ whole genome shotgun (WGS) entry which is preliminary data.</text>
</comment>
<evidence type="ECO:0000259" key="3">
    <source>
        <dbReference type="PROSITE" id="PS51459"/>
    </source>
</evidence>
<gene>
    <name evidence="4" type="ORF">B0I24_1107</name>
    <name evidence="5" type="ORF">CWE07_11000</name>
</gene>
<dbReference type="EMBL" id="PIPK01000010">
    <property type="protein sequence ID" value="RUO22781.1"/>
    <property type="molecule type" value="Genomic_DNA"/>
</dbReference>
<evidence type="ECO:0000313" key="6">
    <source>
        <dbReference type="Proteomes" id="UP000249203"/>
    </source>
</evidence>
<dbReference type="AlphaFoldDB" id="A0A327WV45"/>
<dbReference type="RefSeq" id="WP_111569842.1">
    <property type="nucleotide sequence ID" value="NZ_PIPK01000010.1"/>
</dbReference>
<proteinExistence type="predicted"/>
<evidence type="ECO:0000313" key="4">
    <source>
        <dbReference type="EMBL" id="RAJ95325.1"/>
    </source>
</evidence>
<reference evidence="4 6" key="2">
    <citation type="submission" date="2018-06" db="EMBL/GenBank/DDBJ databases">
        <title>Genomic Encyclopedia of Type Strains, Phase III (KMG-III): the genomes of soil and plant-associated and newly described type strains.</title>
        <authorList>
            <person name="Whitman W."/>
        </authorList>
    </citation>
    <scope>NUCLEOTIDE SEQUENCE [LARGE SCALE GENOMIC DNA]</scope>
    <source>
        <strain evidence="4 6">CGMCC 1.15366</strain>
    </source>
</reference>
<dbReference type="InterPro" id="IPR036597">
    <property type="entry name" value="Fido-like_dom_sf"/>
</dbReference>
<evidence type="ECO:0000313" key="5">
    <source>
        <dbReference type="EMBL" id="RUO22781.1"/>
    </source>
</evidence>
<keyword evidence="2" id="KW-0067">ATP-binding</keyword>
<dbReference type="EMBL" id="QLMD01000010">
    <property type="protein sequence ID" value="RAJ95325.1"/>
    <property type="molecule type" value="Genomic_DNA"/>
</dbReference>
<evidence type="ECO:0000313" key="7">
    <source>
        <dbReference type="Proteomes" id="UP000287865"/>
    </source>
</evidence>
<keyword evidence="2" id="KW-0547">Nucleotide-binding</keyword>
<evidence type="ECO:0000256" key="1">
    <source>
        <dbReference type="PIRSR" id="PIRSR640198-1"/>
    </source>
</evidence>
<dbReference type="Pfam" id="PF02661">
    <property type="entry name" value="Fic"/>
    <property type="match status" value="1"/>
</dbReference>
<reference evidence="5 7" key="1">
    <citation type="journal article" date="2018" name="Front. Microbiol.">
        <title>Genome-Based Analysis Reveals the Taxonomy and Diversity of the Family Idiomarinaceae.</title>
        <authorList>
            <person name="Liu Y."/>
            <person name="Lai Q."/>
            <person name="Shao Z."/>
        </authorList>
    </citation>
    <scope>NUCLEOTIDE SEQUENCE [LARGE SCALE GENOMIC DNA]</scope>
    <source>
        <strain evidence="5 7">CF12-14</strain>
    </source>
</reference>